<dbReference type="SUPFAM" id="SSF159234">
    <property type="entry name" value="FomD-like"/>
    <property type="match status" value="1"/>
</dbReference>
<evidence type="ECO:0000313" key="3">
    <source>
        <dbReference type="EMBL" id="EWG06821.1"/>
    </source>
</evidence>
<dbReference type="InterPro" id="IPR050212">
    <property type="entry name" value="Ntdp-like"/>
</dbReference>
<dbReference type="Pfam" id="PF04167">
    <property type="entry name" value="DUF402"/>
    <property type="match status" value="1"/>
</dbReference>
<evidence type="ECO:0000259" key="2">
    <source>
        <dbReference type="Pfam" id="PF04167"/>
    </source>
</evidence>
<dbReference type="InterPro" id="IPR007295">
    <property type="entry name" value="DUF402"/>
</dbReference>
<organism evidence="3 4">
    <name type="scientific">Candidatus Aramenus sulfurataquae</name>
    <dbReference type="NCBI Taxonomy" id="1326980"/>
    <lineage>
        <taxon>Archaea</taxon>
        <taxon>Thermoproteota</taxon>
        <taxon>Thermoprotei</taxon>
        <taxon>Sulfolobales</taxon>
        <taxon>Sulfolobaceae</taxon>
        <taxon>Candidatus Aramenus</taxon>
    </lineage>
</organism>
<dbReference type="AlphaFoldDB" id="W7KU92"/>
<dbReference type="EMBL" id="ASRH01000007">
    <property type="protein sequence ID" value="EWG06821.1"/>
    <property type="molecule type" value="Genomic_DNA"/>
</dbReference>
<accession>W7KU92</accession>
<dbReference type="PANTHER" id="PTHR39159">
    <property type="match status" value="1"/>
</dbReference>
<evidence type="ECO:0000313" key="4">
    <source>
        <dbReference type="Proteomes" id="UP000054284"/>
    </source>
</evidence>
<proteinExistence type="predicted"/>
<keyword evidence="4" id="KW-1185">Reference proteome</keyword>
<dbReference type="Proteomes" id="UP000054284">
    <property type="component" value="Unassembled WGS sequence"/>
</dbReference>
<reference evidence="3 4" key="1">
    <citation type="journal article" date="2014" name="Genome Announc.">
        <title>Draft Genome Sequence of the Sulfolobales Archaeon AZ1, Obtained through Metagenomic Analysis of a Mexican Hot Spring.</title>
        <authorList>
            <person name="Servin-Garciduenas L.E."/>
            <person name="Martinez-Romero E."/>
        </authorList>
    </citation>
    <scope>NUCLEOTIDE SEQUENCE [LARGE SCALE GENOMIC DNA]</scope>
    <source>
        <strain evidence="3">AZ1-illumnia</strain>
    </source>
</reference>
<dbReference type="InterPro" id="IPR035930">
    <property type="entry name" value="FomD-like_sf"/>
</dbReference>
<dbReference type="PATRIC" id="fig|1326980.6.peg.1513"/>
<evidence type="ECO:0000256" key="1">
    <source>
        <dbReference type="ARBA" id="ARBA00022801"/>
    </source>
</evidence>
<dbReference type="GO" id="GO:0016787">
    <property type="term" value="F:hydrolase activity"/>
    <property type="evidence" value="ECO:0007669"/>
    <property type="project" value="UniProtKB-KW"/>
</dbReference>
<dbReference type="Gene3D" id="2.40.380.10">
    <property type="entry name" value="FomD-like"/>
    <property type="match status" value="1"/>
</dbReference>
<name>W7KU92_9CREN</name>
<gene>
    <name evidence="3" type="ORF">ASUL_07604</name>
</gene>
<sequence length="403" mass="46936">MSSSKLRVRIRGIYATALTYLAKERFQVVQQSPEIAQRFNEEIVMAPADVTIKNNDEGHLIAIGQDVNDFLKEVFKASIVWKSPVKLYSVIETGDCTYMGFKVEPCMERGLVVKPPYDGKLGLDEVKAVGKYAFVWRGEGRTYFSEHVRKRDVLLKISLPFNKKGYNVKWRSNAPYTDERELREELERLAMRYDNEDFKQGEDFSMVLPSLEDKLYLDEVRGKVLRTQRFHHMLKLSFSEVDEREPKDMFNELIEDFMEIEHVKLGGTIRLRGGKVIKKEVSNEGYKLWLIREISPGGLYDGLGIEKEEGDYDVMEVDSSKWYEVHNYYSKDGRLKGKYVNISTPPELLRGKIRYVDLELDVVVKDGEVKVLDEDKYLEIKRYFGEKIEKKVLSLLKEFTIVL</sequence>
<dbReference type="PANTHER" id="PTHR39159:SF1">
    <property type="entry name" value="UPF0374 PROTEIN YGAC"/>
    <property type="match status" value="1"/>
</dbReference>
<protein>
    <recommendedName>
        <fullName evidence="2">DUF402 domain-containing protein</fullName>
    </recommendedName>
</protein>
<keyword evidence="1" id="KW-0378">Hydrolase</keyword>
<feature type="domain" description="DUF402" evidence="2">
    <location>
        <begin position="267"/>
        <end position="379"/>
    </location>
</feature>
<comment type="caution">
    <text evidence="3">The sequence shown here is derived from an EMBL/GenBank/DDBJ whole genome shotgun (WGS) entry which is preliminary data.</text>
</comment>